<dbReference type="InterPro" id="IPR018497">
    <property type="entry name" value="Peptidase_M13_C"/>
</dbReference>
<proteinExistence type="inferred from homology"/>
<feature type="compositionally biased region" description="Polar residues" evidence="8">
    <location>
        <begin position="126"/>
        <end position="142"/>
    </location>
</feature>
<keyword evidence="3" id="KW-0645">Protease</keyword>
<sequence length="1209" mass="135442">MDLDPPPMDSTKTSKAFRASKKAKKKVAQQSKDTEREKDSSRTSRKKRKSGAERSPERHSGTRTQEFADQRNQASDQAGTHEALADTPTIKAADVPGTTTTDEQPTLSQLPTAEHGDGTAMRLQPQGLTETEGTNMPHSSEGQALLPTASDDLAAAPSGAPADLTTVPAEPVESADTEPHHTTRNIRKVTRAQASVEAEETTKPSCHEDQPSARSQSAQAQPTVERTQDGKKPPGFRMMSPDVPKRSTCIKCCAGTSCVLLAVIVAVHLALRAPSRERHYETCDTLACAAYSKRLLETINSSVKPCDSFTHYVCDGWNSRYEASVHDVALLSALTRMYYIVRDMNVPKSGQNVMERAAAFYLSCECVGKARCNELLNVAVVLEAANVVWPLKAQRPDLLHTLLHVSIRLGWAGILAFEVKATGPKKYVLLRPPQEFYILGQRAKEQLRSPGSRQHYFEVLKTSLKAASSAAVHGDSVTFEETRNIELKIWDDLWKRAALHPTSIMKEGLFYNFVPNLTLERWKQALRDYRVGLREDERVVFMSDSIPFVHAFFNMWKKYGEEEMHLLLSWCTVQVAAWFANQELLINFYGTEQKVEIVHRAFCFSKTFVVTGDALLHRFSDATLPARIRPQARALILDVRQSLHGRLLRWKFYDENLTVVHNWNSTSVALLYFKKPGGGDSDDKSEATDGHQEGLVDMGESLVANWQLAAQGSFLNPSSWRLSKVIQELGLYVLHADTEEPDASLLPYAFSFPYFDHGATDALNYAGIGSRVAEALSQLFFSAYFTSPEALDAFKNQFHCMENSTSNKTGLFYNFVPNLTLERWKLALRDYGVALRDNERVVFVSDAFPFLHAFFNMWKKYGEEEMHLLLSWCTVQVAAWFANQELLINFYGTEQKVEIVHRAFCFSKTFVVTGDALLHRFSDATLPAGLRPQARALILDVRRSLHGRLLRWKFYDENLTVVHDWNSTSLALLYFENPGGVDSDDKSEAKAGHQEGLVDMGESLVANWQLAARGSFLNLYSRRLSKVIQELGLYILHADTKEPDVSLLPYAFSFPYFDHGATDALNYAGIGSRMAEALSQLFFSAYFTSPKASAAFKNQFHCMVNATSSKIDRTSYAPYLEPLSLETALYAYRARNTGTDVRVRGLEFLTPEQLFFVAACYVRCVRPSGPRGVKDGQCDKAFRHVAEFADAFQCAPGTRMNPSHRCELL</sequence>
<dbReference type="InterPro" id="IPR042089">
    <property type="entry name" value="Peptidase_M13_dom_2"/>
</dbReference>
<dbReference type="Pfam" id="PF05649">
    <property type="entry name" value="Peptidase_M13_N"/>
    <property type="match status" value="1"/>
</dbReference>
<evidence type="ECO:0000256" key="2">
    <source>
        <dbReference type="ARBA" id="ARBA00007357"/>
    </source>
</evidence>
<dbReference type="GO" id="GO:0005886">
    <property type="term" value="C:plasma membrane"/>
    <property type="evidence" value="ECO:0007669"/>
    <property type="project" value="TreeGrafter"/>
</dbReference>
<evidence type="ECO:0000259" key="10">
    <source>
        <dbReference type="Pfam" id="PF05649"/>
    </source>
</evidence>
<gene>
    <name evidence="11" type="ORF">V5799_008016</name>
</gene>
<dbReference type="GO" id="GO:0046872">
    <property type="term" value="F:metal ion binding"/>
    <property type="evidence" value="ECO:0007669"/>
    <property type="project" value="UniProtKB-KW"/>
</dbReference>
<keyword evidence="7" id="KW-0482">Metalloprotease</keyword>
<reference evidence="11 12" key="1">
    <citation type="journal article" date="2023" name="Arcadia Sci">
        <title>De novo assembly of a long-read Amblyomma americanum tick genome.</title>
        <authorList>
            <person name="Chou S."/>
            <person name="Poskanzer K.E."/>
            <person name="Rollins M."/>
            <person name="Thuy-Boun P.S."/>
        </authorList>
    </citation>
    <scope>NUCLEOTIDE SEQUENCE [LARGE SCALE GENOMIC DNA]</scope>
    <source>
        <strain evidence="11">F_SG_1</strain>
        <tissue evidence="11">Salivary glands</tissue>
    </source>
</reference>
<keyword evidence="12" id="KW-1185">Reference proteome</keyword>
<dbReference type="InterPro" id="IPR024079">
    <property type="entry name" value="MetalloPept_cat_dom_sf"/>
</dbReference>
<dbReference type="Gene3D" id="3.40.390.10">
    <property type="entry name" value="Collagenase (Catalytic Domain)"/>
    <property type="match status" value="2"/>
</dbReference>
<dbReference type="PANTHER" id="PTHR11733:SF241">
    <property type="entry name" value="GH26575P-RELATED"/>
    <property type="match status" value="1"/>
</dbReference>
<evidence type="ECO:0000259" key="9">
    <source>
        <dbReference type="Pfam" id="PF01431"/>
    </source>
</evidence>
<dbReference type="PROSITE" id="PS51885">
    <property type="entry name" value="NEPRILYSIN"/>
    <property type="match status" value="1"/>
</dbReference>
<accession>A0AAQ4FEK3</accession>
<evidence type="ECO:0000256" key="4">
    <source>
        <dbReference type="ARBA" id="ARBA00022723"/>
    </source>
</evidence>
<dbReference type="Proteomes" id="UP001321473">
    <property type="component" value="Unassembled WGS sequence"/>
</dbReference>
<feature type="compositionally biased region" description="Basic residues" evidence="8">
    <location>
        <begin position="18"/>
        <end position="27"/>
    </location>
</feature>
<dbReference type="Gene3D" id="1.10.1380.10">
    <property type="entry name" value="Neutral endopeptidase , domain2"/>
    <property type="match status" value="1"/>
</dbReference>
<comment type="similarity">
    <text evidence="2">Belongs to the peptidase M13 family.</text>
</comment>
<protein>
    <recommendedName>
        <fullName evidence="13">M13 family peptidase</fullName>
    </recommendedName>
</protein>
<evidence type="ECO:0000313" key="11">
    <source>
        <dbReference type="EMBL" id="KAK8785620.1"/>
    </source>
</evidence>
<feature type="compositionally biased region" description="Low complexity" evidence="8">
    <location>
        <begin position="212"/>
        <end position="221"/>
    </location>
</feature>
<dbReference type="EMBL" id="JARKHS020003369">
    <property type="protein sequence ID" value="KAK8785620.1"/>
    <property type="molecule type" value="Genomic_DNA"/>
</dbReference>
<keyword evidence="4" id="KW-0479">Metal-binding</keyword>
<dbReference type="AlphaFoldDB" id="A0AAQ4FEK3"/>
<dbReference type="InterPro" id="IPR000718">
    <property type="entry name" value="Peptidase_M13"/>
</dbReference>
<organism evidence="11 12">
    <name type="scientific">Amblyomma americanum</name>
    <name type="common">Lone star tick</name>
    <dbReference type="NCBI Taxonomy" id="6943"/>
    <lineage>
        <taxon>Eukaryota</taxon>
        <taxon>Metazoa</taxon>
        <taxon>Ecdysozoa</taxon>
        <taxon>Arthropoda</taxon>
        <taxon>Chelicerata</taxon>
        <taxon>Arachnida</taxon>
        <taxon>Acari</taxon>
        <taxon>Parasitiformes</taxon>
        <taxon>Ixodida</taxon>
        <taxon>Ixodoidea</taxon>
        <taxon>Ixodidae</taxon>
        <taxon>Amblyomminae</taxon>
        <taxon>Amblyomma</taxon>
    </lineage>
</organism>
<evidence type="ECO:0000313" key="12">
    <source>
        <dbReference type="Proteomes" id="UP001321473"/>
    </source>
</evidence>
<feature type="domain" description="Peptidase M13 C-terminal" evidence="9">
    <location>
        <begin position="1125"/>
        <end position="1208"/>
    </location>
</feature>
<feature type="region of interest" description="Disordered" evidence="8">
    <location>
        <begin position="1"/>
        <end position="240"/>
    </location>
</feature>
<name>A0AAQ4FEK3_AMBAM</name>
<feature type="compositionally biased region" description="Polar residues" evidence="8">
    <location>
        <begin position="62"/>
        <end position="78"/>
    </location>
</feature>
<dbReference type="SUPFAM" id="SSF55486">
    <property type="entry name" value="Metalloproteases ('zincins'), catalytic domain"/>
    <property type="match status" value="2"/>
</dbReference>
<evidence type="ECO:0000256" key="6">
    <source>
        <dbReference type="ARBA" id="ARBA00022833"/>
    </source>
</evidence>
<feature type="domain" description="Peptidase M13 N-terminal" evidence="10">
    <location>
        <begin position="305"/>
        <end position="649"/>
    </location>
</feature>
<keyword evidence="6" id="KW-0862">Zinc</keyword>
<dbReference type="GO" id="GO:0004222">
    <property type="term" value="F:metalloendopeptidase activity"/>
    <property type="evidence" value="ECO:0007669"/>
    <property type="project" value="InterPro"/>
</dbReference>
<comment type="cofactor">
    <cofactor evidence="1">
        <name>Zn(2+)</name>
        <dbReference type="ChEBI" id="CHEBI:29105"/>
    </cofactor>
</comment>
<evidence type="ECO:0000256" key="8">
    <source>
        <dbReference type="SAM" id="MobiDB-lite"/>
    </source>
</evidence>
<evidence type="ECO:0000256" key="1">
    <source>
        <dbReference type="ARBA" id="ARBA00001947"/>
    </source>
</evidence>
<dbReference type="Pfam" id="PF01431">
    <property type="entry name" value="Peptidase_M13"/>
    <property type="match status" value="1"/>
</dbReference>
<feature type="compositionally biased region" description="Basic and acidic residues" evidence="8">
    <location>
        <begin position="200"/>
        <end position="211"/>
    </location>
</feature>
<feature type="compositionally biased region" description="Polar residues" evidence="8">
    <location>
        <begin position="97"/>
        <end position="111"/>
    </location>
</feature>
<feature type="compositionally biased region" description="Basic and acidic residues" evidence="8">
    <location>
        <begin position="50"/>
        <end position="60"/>
    </location>
</feature>
<evidence type="ECO:0000256" key="5">
    <source>
        <dbReference type="ARBA" id="ARBA00022801"/>
    </source>
</evidence>
<evidence type="ECO:0000256" key="3">
    <source>
        <dbReference type="ARBA" id="ARBA00022670"/>
    </source>
</evidence>
<dbReference type="PANTHER" id="PTHR11733">
    <property type="entry name" value="ZINC METALLOPROTEASE FAMILY M13 NEPRILYSIN-RELATED"/>
    <property type="match status" value="1"/>
</dbReference>
<evidence type="ECO:0000256" key="7">
    <source>
        <dbReference type="ARBA" id="ARBA00023049"/>
    </source>
</evidence>
<evidence type="ECO:0008006" key="13">
    <source>
        <dbReference type="Google" id="ProtNLM"/>
    </source>
</evidence>
<dbReference type="GO" id="GO:0016485">
    <property type="term" value="P:protein processing"/>
    <property type="evidence" value="ECO:0007669"/>
    <property type="project" value="TreeGrafter"/>
</dbReference>
<feature type="compositionally biased region" description="Basic and acidic residues" evidence="8">
    <location>
        <begin position="32"/>
        <end position="42"/>
    </location>
</feature>
<keyword evidence="5" id="KW-0378">Hydrolase</keyword>
<comment type="caution">
    <text evidence="11">The sequence shown here is derived from an EMBL/GenBank/DDBJ whole genome shotgun (WGS) entry which is preliminary data.</text>
</comment>
<dbReference type="InterPro" id="IPR008753">
    <property type="entry name" value="Peptidase_M13_N"/>
</dbReference>